<organism evidence="2">
    <name type="scientific">Rhodanobacter sp. FW102-FHT14D07</name>
    <dbReference type="NCBI Taxonomy" id="3351462"/>
    <lineage>
        <taxon>Bacteria</taxon>
        <taxon>Pseudomonadati</taxon>
        <taxon>Pseudomonadota</taxon>
        <taxon>Gammaproteobacteria</taxon>
        <taxon>Lysobacterales</taxon>
        <taxon>Rhodanobacteraceae</taxon>
        <taxon>Rhodanobacter</taxon>
    </lineage>
</organism>
<name>A0AB74UR10_9GAMM</name>
<proteinExistence type="predicted"/>
<evidence type="ECO:0000313" key="2">
    <source>
        <dbReference type="EMBL" id="XIA18940.1"/>
    </source>
</evidence>
<sequence length="246" mass="24727">MSGFDDDFLAGPAPAPAPVKSVQGAASPSPPAIADDFDGFGGSVGSAQPDAGFLSPEAADAARATAQAMKAKTGAALGSATRASQAGARRLGQAIAAVSPKQWATGLGVLVLAVGVTFGVRWWMHRPASPAAAAAKAEASAAPVTSTAVVATPPVVTTTAPQKPTAPVIAATMPVPAAPAISPTTPPPPAVERPAPLPVVASSKKDPWKVAHAADIQKSMHTDQKKDDAWAKDQSARLDAFFKKKH</sequence>
<feature type="region of interest" description="Disordered" evidence="1">
    <location>
        <begin position="1"/>
        <end position="36"/>
    </location>
</feature>
<dbReference type="RefSeq" id="WP_395119872.1">
    <property type="nucleotide sequence ID" value="NZ_CP170721.1"/>
</dbReference>
<gene>
    <name evidence="2" type="ORF">ACFYG5_02005</name>
</gene>
<dbReference type="AlphaFoldDB" id="A0AB74UR10"/>
<accession>A0AB74UR10</accession>
<feature type="region of interest" description="Disordered" evidence="1">
    <location>
        <begin position="179"/>
        <end position="206"/>
    </location>
</feature>
<feature type="compositionally biased region" description="Pro residues" evidence="1">
    <location>
        <begin position="184"/>
        <end position="197"/>
    </location>
</feature>
<evidence type="ECO:0000256" key="1">
    <source>
        <dbReference type="SAM" id="MobiDB-lite"/>
    </source>
</evidence>
<reference evidence="2" key="1">
    <citation type="submission" date="2024-10" db="EMBL/GenBank/DDBJ databases">
        <authorList>
            <person name="Lesea H.P."/>
            <person name="Kuehl J.V."/>
            <person name="Chandonia J.-M."/>
        </authorList>
    </citation>
    <scope>NUCLEOTIDE SEQUENCE</scope>
    <source>
        <strain evidence="2">FW102-FHT14D07</strain>
    </source>
</reference>
<dbReference type="EMBL" id="CP170721">
    <property type="protein sequence ID" value="XIA18940.1"/>
    <property type="molecule type" value="Genomic_DNA"/>
</dbReference>
<protein>
    <submittedName>
        <fullName evidence="2">Uncharacterized protein</fullName>
    </submittedName>
</protein>